<dbReference type="OrthoDB" id="10651081at2759"/>
<evidence type="ECO:0000313" key="2">
    <source>
        <dbReference type="Proteomes" id="UP001165082"/>
    </source>
</evidence>
<comment type="caution">
    <text evidence="1">The sequence shown here is derived from an EMBL/GenBank/DDBJ whole genome shotgun (WGS) entry which is preliminary data.</text>
</comment>
<gene>
    <name evidence="1" type="ORF">TrRE_jg12332</name>
</gene>
<organism evidence="1 2">
    <name type="scientific">Triparma retinervis</name>
    <dbReference type="NCBI Taxonomy" id="2557542"/>
    <lineage>
        <taxon>Eukaryota</taxon>
        <taxon>Sar</taxon>
        <taxon>Stramenopiles</taxon>
        <taxon>Ochrophyta</taxon>
        <taxon>Bolidophyceae</taxon>
        <taxon>Parmales</taxon>
        <taxon>Triparmaceae</taxon>
        <taxon>Triparma</taxon>
    </lineage>
</organism>
<dbReference type="EMBL" id="BRXZ01001256">
    <property type="protein sequence ID" value="GMH66657.1"/>
    <property type="molecule type" value="Genomic_DNA"/>
</dbReference>
<feature type="non-terminal residue" evidence="1">
    <location>
        <position position="1"/>
    </location>
</feature>
<reference evidence="1" key="1">
    <citation type="submission" date="2022-07" db="EMBL/GenBank/DDBJ databases">
        <title>Genome analysis of Parmales, a sister group of diatoms, reveals the evolutionary specialization of diatoms from phago-mixotrophs to photoautotrophs.</title>
        <authorList>
            <person name="Ban H."/>
            <person name="Sato S."/>
            <person name="Yoshikawa S."/>
            <person name="Kazumasa Y."/>
            <person name="Nakamura Y."/>
            <person name="Ichinomiya M."/>
            <person name="Saitoh K."/>
            <person name="Sato N."/>
            <person name="Blanc-Mathieu R."/>
            <person name="Endo H."/>
            <person name="Kuwata A."/>
            <person name="Ogata H."/>
        </authorList>
    </citation>
    <scope>NUCLEOTIDE SEQUENCE</scope>
</reference>
<dbReference type="AlphaFoldDB" id="A0A9W7A6G8"/>
<accession>A0A9W7A6G8</accession>
<proteinExistence type="predicted"/>
<keyword evidence="2" id="KW-1185">Reference proteome</keyword>
<protein>
    <submittedName>
        <fullName evidence="1">Uncharacterized protein</fullName>
    </submittedName>
</protein>
<dbReference type="Proteomes" id="UP001165082">
    <property type="component" value="Unassembled WGS sequence"/>
</dbReference>
<evidence type="ECO:0000313" key="1">
    <source>
        <dbReference type="EMBL" id="GMH66657.1"/>
    </source>
</evidence>
<name>A0A9W7A6G8_9STRA</name>
<sequence>VGGKRERGGWKDAVVWGLYSRAGGYNAVGLRAALTDRWLGQGFWGAFGASAGDFGGNEELEIDEEGRMGREGGGTRLLSGSAGWGKGAYLRWRVDKGKLVKGGGGDGRTEEGIGREEVGRFWVDYVDYQPPLTDKEIMAMEK</sequence>